<evidence type="ECO:0000256" key="3">
    <source>
        <dbReference type="ARBA" id="ARBA00047806"/>
    </source>
</evidence>
<keyword evidence="2 5" id="KW-0560">Oxidoreductase</keyword>
<dbReference type="SUPFAM" id="SSF55068">
    <property type="entry name" value="Peptide methionine sulfoxide reductase"/>
    <property type="match status" value="1"/>
</dbReference>
<proteinExistence type="inferred from homology"/>
<dbReference type="FunFam" id="3.30.1060.10:FF:000001">
    <property type="entry name" value="Peptide methionine sulfoxide reductase MsrA"/>
    <property type="match status" value="1"/>
</dbReference>
<evidence type="ECO:0000259" key="6">
    <source>
        <dbReference type="Pfam" id="PF01625"/>
    </source>
</evidence>
<keyword evidence="8" id="KW-1185">Reference proteome</keyword>
<gene>
    <name evidence="5" type="primary">msrA</name>
    <name evidence="7" type="ORF">C9I89_02170</name>
</gene>
<dbReference type="Pfam" id="PF01625">
    <property type="entry name" value="PMSR"/>
    <property type="match status" value="1"/>
</dbReference>
<dbReference type="PANTHER" id="PTHR42799:SF2">
    <property type="entry name" value="MITOCHONDRIAL PEPTIDE METHIONINE SULFOXIDE REDUCTASE"/>
    <property type="match status" value="1"/>
</dbReference>
<comment type="catalytic activity">
    <reaction evidence="4 5">
        <text>[thioredoxin]-disulfide + L-methionine + H2O = L-methionine (S)-S-oxide + [thioredoxin]-dithiol</text>
        <dbReference type="Rhea" id="RHEA:19993"/>
        <dbReference type="Rhea" id="RHEA-COMP:10698"/>
        <dbReference type="Rhea" id="RHEA-COMP:10700"/>
        <dbReference type="ChEBI" id="CHEBI:15377"/>
        <dbReference type="ChEBI" id="CHEBI:29950"/>
        <dbReference type="ChEBI" id="CHEBI:50058"/>
        <dbReference type="ChEBI" id="CHEBI:57844"/>
        <dbReference type="ChEBI" id="CHEBI:58772"/>
        <dbReference type="EC" id="1.8.4.11"/>
    </reaction>
</comment>
<comment type="function">
    <text evidence="5">Has an important function as a repair enzyme for proteins that have been inactivated by oxidation. Catalyzes the reversible oxidation-reduction of methionine sulfoxide in proteins to methionine.</text>
</comment>
<name>A0A2T3N4Z2_9GAMM</name>
<dbReference type="AlphaFoldDB" id="A0A2T3N4Z2"/>
<dbReference type="OrthoDB" id="4174719at2"/>
<sequence>MSHSDDTKIQGQRVPMAVPASHFVNGTVLKPPFPPGLETAIFGMGCFWGAEKRFWELEGVYTTAVGYAGGKLLHPTYREVCGGDTGHAEVVLVVYDPELISYEQLLGCFWEGHNPTQGLRQGNDIGSQYRSVIFATSDEQARAARVSLERYEKQLSLSGYGRITTEIELAPPFYYAEEKHQQYLAKHPLGYCGLGGSGVTYG</sequence>
<comment type="similarity">
    <text evidence="1 5">Belongs to the MsrA Met sulfoxide reductase family.</text>
</comment>
<feature type="active site" evidence="5">
    <location>
        <position position="46"/>
    </location>
</feature>
<organism evidence="7 8">
    <name type="scientific">Photobacterium lipolyticum</name>
    <dbReference type="NCBI Taxonomy" id="266810"/>
    <lineage>
        <taxon>Bacteria</taxon>
        <taxon>Pseudomonadati</taxon>
        <taxon>Pseudomonadota</taxon>
        <taxon>Gammaproteobacteria</taxon>
        <taxon>Vibrionales</taxon>
        <taxon>Vibrionaceae</taxon>
        <taxon>Photobacterium</taxon>
    </lineage>
</organism>
<dbReference type="RefSeq" id="WP_107281691.1">
    <property type="nucleotide sequence ID" value="NZ_PYMC01000001.1"/>
</dbReference>
<protein>
    <recommendedName>
        <fullName evidence="5">Peptide methionine sulfoxide reductase MsrA</fullName>
        <shortName evidence="5">Protein-methionine-S-oxide reductase</shortName>
        <ecNumber evidence="5">1.8.4.11</ecNumber>
    </recommendedName>
    <alternativeName>
        <fullName evidence="5">Peptide-methionine (S)-S-oxide reductase</fullName>
        <shortName evidence="5">Peptide Met(O) reductase</shortName>
    </alternativeName>
</protein>
<dbReference type="GO" id="GO:0005737">
    <property type="term" value="C:cytoplasm"/>
    <property type="evidence" value="ECO:0007669"/>
    <property type="project" value="TreeGrafter"/>
</dbReference>
<evidence type="ECO:0000313" key="8">
    <source>
        <dbReference type="Proteomes" id="UP000240904"/>
    </source>
</evidence>
<dbReference type="InterPro" id="IPR050162">
    <property type="entry name" value="MsrA_MetSO_reductase"/>
</dbReference>
<dbReference type="EC" id="1.8.4.11" evidence="5"/>
<comment type="catalytic activity">
    <reaction evidence="3 5">
        <text>L-methionyl-[protein] + [thioredoxin]-disulfide + H2O = L-methionyl-(S)-S-oxide-[protein] + [thioredoxin]-dithiol</text>
        <dbReference type="Rhea" id="RHEA:14217"/>
        <dbReference type="Rhea" id="RHEA-COMP:10698"/>
        <dbReference type="Rhea" id="RHEA-COMP:10700"/>
        <dbReference type="Rhea" id="RHEA-COMP:12313"/>
        <dbReference type="Rhea" id="RHEA-COMP:12315"/>
        <dbReference type="ChEBI" id="CHEBI:15377"/>
        <dbReference type="ChEBI" id="CHEBI:16044"/>
        <dbReference type="ChEBI" id="CHEBI:29950"/>
        <dbReference type="ChEBI" id="CHEBI:44120"/>
        <dbReference type="ChEBI" id="CHEBI:50058"/>
        <dbReference type="EC" id="1.8.4.11"/>
    </reaction>
</comment>
<evidence type="ECO:0000256" key="4">
    <source>
        <dbReference type="ARBA" id="ARBA00048782"/>
    </source>
</evidence>
<accession>A0A2T3N4Z2</accession>
<dbReference type="GO" id="GO:0008113">
    <property type="term" value="F:peptide-methionine (S)-S-oxide reductase activity"/>
    <property type="evidence" value="ECO:0007669"/>
    <property type="project" value="UniProtKB-UniRule"/>
</dbReference>
<feature type="domain" description="Peptide methionine sulphoxide reductase MsrA" evidence="6">
    <location>
        <begin position="39"/>
        <end position="192"/>
    </location>
</feature>
<reference evidence="7 8" key="1">
    <citation type="submission" date="2018-03" db="EMBL/GenBank/DDBJ databases">
        <title>Whole genome sequencing of Histamine producing bacteria.</title>
        <authorList>
            <person name="Butler K."/>
        </authorList>
    </citation>
    <scope>NUCLEOTIDE SEQUENCE [LARGE SCALE GENOMIC DNA]</scope>
    <source>
        <strain evidence="7 8">DSM 16190</strain>
    </source>
</reference>
<dbReference type="GO" id="GO:0034599">
    <property type="term" value="P:cellular response to oxidative stress"/>
    <property type="evidence" value="ECO:0007669"/>
    <property type="project" value="TreeGrafter"/>
</dbReference>
<dbReference type="EMBL" id="PYMC01000001">
    <property type="protein sequence ID" value="PSW07539.1"/>
    <property type="molecule type" value="Genomic_DNA"/>
</dbReference>
<evidence type="ECO:0000256" key="1">
    <source>
        <dbReference type="ARBA" id="ARBA00005591"/>
    </source>
</evidence>
<dbReference type="NCBIfam" id="TIGR00401">
    <property type="entry name" value="msrA"/>
    <property type="match status" value="1"/>
</dbReference>
<evidence type="ECO:0000256" key="5">
    <source>
        <dbReference type="HAMAP-Rule" id="MF_01401"/>
    </source>
</evidence>
<dbReference type="Proteomes" id="UP000240904">
    <property type="component" value="Unassembled WGS sequence"/>
</dbReference>
<evidence type="ECO:0000256" key="2">
    <source>
        <dbReference type="ARBA" id="ARBA00023002"/>
    </source>
</evidence>
<dbReference type="PANTHER" id="PTHR42799">
    <property type="entry name" value="MITOCHONDRIAL PEPTIDE METHIONINE SULFOXIDE REDUCTASE"/>
    <property type="match status" value="1"/>
</dbReference>
<dbReference type="HAMAP" id="MF_01401">
    <property type="entry name" value="MsrA"/>
    <property type="match status" value="1"/>
</dbReference>
<evidence type="ECO:0000313" key="7">
    <source>
        <dbReference type="EMBL" id="PSW07539.1"/>
    </source>
</evidence>
<comment type="caution">
    <text evidence="7">The sequence shown here is derived from an EMBL/GenBank/DDBJ whole genome shotgun (WGS) entry which is preliminary data.</text>
</comment>
<dbReference type="InterPro" id="IPR002569">
    <property type="entry name" value="Met_Sox_Rdtase_MsrA_dom"/>
</dbReference>
<dbReference type="InterPro" id="IPR036509">
    <property type="entry name" value="Met_Sox_Rdtase_MsrA_sf"/>
</dbReference>
<dbReference type="Gene3D" id="3.30.1060.10">
    <property type="entry name" value="Peptide methionine sulphoxide reductase MsrA"/>
    <property type="match status" value="1"/>
</dbReference>
<dbReference type="GO" id="GO:0033744">
    <property type="term" value="F:L-methionine:thioredoxin-disulfide S-oxidoreductase activity"/>
    <property type="evidence" value="ECO:0007669"/>
    <property type="project" value="RHEA"/>
</dbReference>